<evidence type="ECO:0000313" key="2">
    <source>
        <dbReference type="Proteomes" id="UP000029488"/>
    </source>
</evidence>
<protein>
    <submittedName>
        <fullName evidence="1">Uncharacterized protein</fullName>
    </submittedName>
</protein>
<sequence>MTIKEIINEYGLRFGDIIYDRDNDSFYMFTLETNNSCVVNLHNGHIHIHYWEHDVKETALRFFDNKNCVLINKSSLLKGATNMGGGVL</sequence>
<name>A0A089QF23_9LACO</name>
<dbReference type="KEGG" id="lsj:LSJ_3059"/>
<proteinExistence type="predicted"/>
<dbReference type="EMBL" id="CP007648">
    <property type="protein sequence ID" value="AIR11679.1"/>
    <property type="molecule type" value="Genomic_DNA"/>
</dbReference>
<reference evidence="1 2" key="1">
    <citation type="journal article" date="2014" name="BMC Genomics">
        <title>Unusual genome complexity in Lactobacillus salivarius JCM1046.</title>
        <authorList>
            <person name="Raftis E.J."/>
            <person name="Forde B.M."/>
            <person name="Claesson M.J."/>
            <person name="O'Toole P.W."/>
        </authorList>
    </citation>
    <scope>NUCLEOTIDE SEQUENCE [LARGE SCALE GENOMIC DNA]</scope>
    <source>
        <strain evidence="1 2">JCM1046</strain>
        <plasmid evidence="1 2">pMP1046B</plasmid>
    </source>
</reference>
<dbReference type="AlphaFoldDB" id="A0A089QF23"/>
<geneLocation type="plasmid" evidence="1 2">
    <name>pMP1046B</name>
</geneLocation>
<dbReference type="Proteomes" id="UP000029488">
    <property type="component" value="Plasmid pMP1046B"/>
</dbReference>
<evidence type="ECO:0000313" key="1">
    <source>
        <dbReference type="EMBL" id="AIR11679.1"/>
    </source>
</evidence>
<organism evidence="1 2">
    <name type="scientific">Ligilactobacillus salivarius</name>
    <dbReference type="NCBI Taxonomy" id="1624"/>
    <lineage>
        <taxon>Bacteria</taxon>
        <taxon>Bacillati</taxon>
        <taxon>Bacillota</taxon>
        <taxon>Bacilli</taxon>
        <taxon>Lactobacillales</taxon>
        <taxon>Lactobacillaceae</taxon>
        <taxon>Ligilactobacillus</taxon>
    </lineage>
</organism>
<accession>A0A089QF23</accession>
<gene>
    <name evidence="1" type="ORF">LSJ_3059</name>
</gene>
<keyword evidence="1" id="KW-0614">Plasmid</keyword>